<dbReference type="PANTHER" id="PTHR47751">
    <property type="entry name" value="SUPERFAMILY HYDROLASE, PUTATIVE (AFU_ORTHOLOGUE AFUA_2G16580)-RELATED"/>
    <property type="match status" value="1"/>
</dbReference>
<comment type="similarity">
    <text evidence="1">Belongs to the polyketide transferase af380 family.</text>
</comment>
<keyword evidence="4" id="KW-1185">Reference proteome</keyword>
<sequence length="301" mass="33693">MEPRKDISFKTVDGLTLKGWLYPVTQVSGRAPAIIITPGFNCVKEMFVPEVGAYFQKAGIAALIYDPRTLGDSEGLPRNDIDPMKQLSDYSDALSFLLQQPDIDPERIAFWGMSFSATIALCAAAMDKRARVCIAICPLLDFTYTPEKLPKVLMSSMRDRLSQVAGNAPSFLPVLTADGKNPAGLGFETNTEELDYMMNAKSRGAPNYENRTTLQTYYKLVVWQPHGIIRHMAPTKVCMIVPELDRISPPKKQFELFETLPEGKQSYIAKGKGHLDVLSGEQFEELMGLQAKFLQEKWEEK</sequence>
<dbReference type="Pfam" id="PF02129">
    <property type="entry name" value="Peptidase_S15"/>
    <property type="match status" value="1"/>
</dbReference>
<name>A0A9P4N2H9_9PLEO</name>
<protein>
    <submittedName>
        <fullName evidence="3">Alpha/beta-hydrolase</fullName>
    </submittedName>
</protein>
<organism evidence="3 4">
    <name type="scientific">Lojkania enalia</name>
    <dbReference type="NCBI Taxonomy" id="147567"/>
    <lineage>
        <taxon>Eukaryota</taxon>
        <taxon>Fungi</taxon>
        <taxon>Dikarya</taxon>
        <taxon>Ascomycota</taxon>
        <taxon>Pezizomycotina</taxon>
        <taxon>Dothideomycetes</taxon>
        <taxon>Pleosporomycetidae</taxon>
        <taxon>Pleosporales</taxon>
        <taxon>Pleosporales incertae sedis</taxon>
        <taxon>Lojkania</taxon>
    </lineage>
</organism>
<dbReference type="InterPro" id="IPR051411">
    <property type="entry name" value="Polyketide_trans_af380"/>
</dbReference>
<dbReference type="InterPro" id="IPR000383">
    <property type="entry name" value="Xaa-Pro-like_dom"/>
</dbReference>
<dbReference type="PANTHER" id="PTHR47751:SF2">
    <property type="entry name" value="DLTD N-TERMINAL DOMAIN PROTEIN (AFU_ORTHOLOGUE AFUA_8G00380)-RELATED"/>
    <property type="match status" value="1"/>
</dbReference>
<dbReference type="Gene3D" id="1.10.10.800">
    <property type="match status" value="1"/>
</dbReference>
<dbReference type="SUPFAM" id="SSF53474">
    <property type="entry name" value="alpha/beta-Hydrolases"/>
    <property type="match status" value="1"/>
</dbReference>
<feature type="domain" description="Xaa-Pro dipeptidyl-peptidase-like" evidence="2">
    <location>
        <begin position="23"/>
        <end position="142"/>
    </location>
</feature>
<dbReference type="OrthoDB" id="2498029at2759"/>
<dbReference type="EMBL" id="ML986698">
    <property type="protein sequence ID" value="KAF2259784.1"/>
    <property type="molecule type" value="Genomic_DNA"/>
</dbReference>
<dbReference type="AlphaFoldDB" id="A0A9P4N2H9"/>
<proteinExistence type="inferred from homology"/>
<accession>A0A9P4N2H9</accession>
<evidence type="ECO:0000256" key="1">
    <source>
        <dbReference type="ARBA" id="ARBA00029464"/>
    </source>
</evidence>
<dbReference type="Proteomes" id="UP000800093">
    <property type="component" value="Unassembled WGS sequence"/>
</dbReference>
<evidence type="ECO:0000313" key="3">
    <source>
        <dbReference type="EMBL" id="KAF2259784.1"/>
    </source>
</evidence>
<dbReference type="GO" id="GO:0016787">
    <property type="term" value="F:hydrolase activity"/>
    <property type="evidence" value="ECO:0007669"/>
    <property type="project" value="InterPro"/>
</dbReference>
<evidence type="ECO:0000313" key="4">
    <source>
        <dbReference type="Proteomes" id="UP000800093"/>
    </source>
</evidence>
<reference evidence="4" key="1">
    <citation type="journal article" date="2020" name="Stud. Mycol.">
        <title>101 Dothideomycetes genomes: A test case for predicting lifestyles and emergence of pathogens.</title>
        <authorList>
            <person name="Haridas S."/>
            <person name="Albert R."/>
            <person name="Binder M."/>
            <person name="Bloem J."/>
            <person name="LaButti K."/>
            <person name="Salamov A."/>
            <person name="Andreopoulos B."/>
            <person name="Baker S."/>
            <person name="Barry K."/>
            <person name="Bills G."/>
            <person name="Bluhm B."/>
            <person name="Cannon C."/>
            <person name="Castanera R."/>
            <person name="Culley D."/>
            <person name="Daum C."/>
            <person name="Ezra D."/>
            <person name="Gonzalez J."/>
            <person name="Henrissat B."/>
            <person name="Kuo A."/>
            <person name="Liang C."/>
            <person name="Lipzen A."/>
            <person name="Lutzoni F."/>
            <person name="Magnuson J."/>
            <person name="Mondo S."/>
            <person name="Nolan M."/>
            <person name="Ohm R."/>
            <person name="Pangilinan J."/>
            <person name="Park H.-J."/>
            <person name="Ramirez L."/>
            <person name="Alfaro M."/>
            <person name="Sun H."/>
            <person name="Tritt A."/>
            <person name="Yoshinaga Y."/>
            <person name="Zwiers L.-H."/>
            <person name="Turgeon B."/>
            <person name="Goodwin S."/>
            <person name="Spatafora J."/>
            <person name="Crous P."/>
            <person name="Grigoriev I."/>
        </authorList>
    </citation>
    <scope>NUCLEOTIDE SEQUENCE [LARGE SCALE GENOMIC DNA]</scope>
    <source>
        <strain evidence="4">CBS 304.66</strain>
    </source>
</reference>
<gene>
    <name evidence="3" type="ORF">CC78DRAFT_51707</name>
</gene>
<comment type="caution">
    <text evidence="3">The sequence shown here is derived from an EMBL/GenBank/DDBJ whole genome shotgun (WGS) entry which is preliminary data.</text>
</comment>
<dbReference type="InterPro" id="IPR029058">
    <property type="entry name" value="AB_hydrolase_fold"/>
</dbReference>
<dbReference type="Gene3D" id="3.40.50.1820">
    <property type="entry name" value="alpha/beta hydrolase"/>
    <property type="match status" value="1"/>
</dbReference>
<evidence type="ECO:0000259" key="2">
    <source>
        <dbReference type="Pfam" id="PF02129"/>
    </source>
</evidence>